<sequence length="39" mass="4393">MPDRHPGRPAVWTGRGNRPAETVCHIPAPWSVRGTLPRY</sequence>
<organism evidence="1 2">
    <name type="scientific">Rhodospirillum centenum (strain ATCC 51521 / SW)</name>
    <dbReference type="NCBI Taxonomy" id="414684"/>
    <lineage>
        <taxon>Bacteria</taxon>
        <taxon>Pseudomonadati</taxon>
        <taxon>Pseudomonadota</taxon>
        <taxon>Alphaproteobacteria</taxon>
        <taxon>Rhodospirillales</taxon>
        <taxon>Rhodospirillaceae</taxon>
        <taxon>Rhodospirillum</taxon>
    </lineage>
</organism>
<dbReference type="STRING" id="414684.RC1_0636"/>
<evidence type="ECO:0000313" key="1">
    <source>
        <dbReference type="EMBL" id="ACI98071.1"/>
    </source>
</evidence>
<evidence type="ECO:0000313" key="2">
    <source>
        <dbReference type="Proteomes" id="UP000001591"/>
    </source>
</evidence>
<dbReference type="AlphaFoldDB" id="B6IRI5"/>
<dbReference type="EMBL" id="CP000613">
    <property type="protein sequence ID" value="ACI98071.1"/>
    <property type="molecule type" value="Genomic_DNA"/>
</dbReference>
<dbReference type="KEGG" id="rce:RC1_0636"/>
<name>B6IRI5_RHOCS</name>
<dbReference type="HOGENOM" id="CLU_3316015_0_0_5"/>
<gene>
    <name evidence="1" type="ordered locus">RC1_0636</name>
</gene>
<protein>
    <submittedName>
        <fullName evidence="1">Uncharacterized protein</fullName>
    </submittedName>
</protein>
<keyword evidence="2" id="KW-1185">Reference proteome</keyword>
<reference evidence="1 2" key="1">
    <citation type="journal article" date="2010" name="BMC Genomics">
        <title>Metabolic flexibility revealed in the genome of the cyst-forming alpha-1 proteobacterium Rhodospirillum centenum.</title>
        <authorList>
            <person name="Lu Y.K."/>
            <person name="Marden J."/>
            <person name="Han M."/>
            <person name="Swingley W.D."/>
            <person name="Mastrian S.D."/>
            <person name="Chowdhury S.R."/>
            <person name="Hao J."/>
            <person name="Helmy T."/>
            <person name="Kim S."/>
            <person name="Kurdoglu A.A."/>
            <person name="Matthies H.J."/>
            <person name="Rollo D."/>
            <person name="Stothard P."/>
            <person name="Blankenship R.E."/>
            <person name="Bauer C.E."/>
            <person name="Touchman J.W."/>
        </authorList>
    </citation>
    <scope>NUCLEOTIDE SEQUENCE [LARGE SCALE GENOMIC DNA]</scope>
    <source>
        <strain evidence="2">ATCC 51521 / SW</strain>
    </source>
</reference>
<proteinExistence type="predicted"/>
<dbReference type="Proteomes" id="UP000001591">
    <property type="component" value="Chromosome"/>
</dbReference>
<accession>B6IRI5</accession>